<comment type="caution">
    <text evidence="1">The sequence shown here is derived from an EMBL/GenBank/DDBJ whole genome shotgun (WGS) entry which is preliminary data.</text>
</comment>
<dbReference type="EMBL" id="BGPR01000655">
    <property type="protein sequence ID" value="GBM30243.1"/>
    <property type="molecule type" value="Genomic_DNA"/>
</dbReference>
<proteinExistence type="predicted"/>
<dbReference type="Proteomes" id="UP000499080">
    <property type="component" value="Unassembled WGS sequence"/>
</dbReference>
<gene>
    <name evidence="1" type="ORF">AVEN_26153_1</name>
</gene>
<accession>A0A4Y2ELV4</accession>
<feature type="non-terminal residue" evidence="1">
    <location>
        <position position="1"/>
    </location>
</feature>
<organism evidence="1 2">
    <name type="scientific">Araneus ventricosus</name>
    <name type="common">Orbweaver spider</name>
    <name type="synonym">Epeira ventricosa</name>
    <dbReference type="NCBI Taxonomy" id="182803"/>
    <lineage>
        <taxon>Eukaryota</taxon>
        <taxon>Metazoa</taxon>
        <taxon>Ecdysozoa</taxon>
        <taxon>Arthropoda</taxon>
        <taxon>Chelicerata</taxon>
        <taxon>Arachnida</taxon>
        <taxon>Araneae</taxon>
        <taxon>Araneomorphae</taxon>
        <taxon>Entelegynae</taxon>
        <taxon>Araneoidea</taxon>
        <taxon>Araneidae</taxon>
        <taxon>Araneus</taxon>
    </lineage>
</organism>
<evidence type="ECO:0000313" key="2">
    <source>
        <dbReference type="Proteomes" id="UP000499080"/>
    </source>
</evidence>
<protein>
    <submittedName>
        <fullName evidence="1">Uncharacterized protein</fullName>
    </submittedName>
</protein>
<name>A0A4Y2ELV4_ARAVE</name>
<keyword evidence="2" id="KW-1185">Reference proteome</keyword>
<reference evidence="1 2" key="1">
    <citation type="journal article" date="2019" name="Sci. Rep.">
        <title>Orb-weaving spider Araneus ventricosus genome elucidates the spidroin gene catalogue.</title>
        <authorList>
            <person name="Kono N."/>
            <person name="Nakamura H."/>
            <person name="Ohtoshi R."/>
            <person name="Moran D.A.P."/>
            <person name="Shinohara A."/>
            <person name="Yoshida Y."/>
            <person name="Fujiwara M."/>
            <person name="Mori M."/>
            <person name="Tomita M."/>
            <person name="Arakawa K."/>
        </authorList>
    </citation>
    <scope>NUCLEOTIDE SEQUENCE [LARGE SCALE GENOMIC DNA]</scope>
</reference>
<feature type="non-terminal residue" evidence="1">
    <location>
        <position position="13"/>
    </location>
</feature>
<evidence type="ECO:0000313" key="1">
    <source>
        <dbReference type="EMBL" id="GBM30243.1"/>
    </source>
</evidence>
<sequence length="13" mass="1419">GDGTDEENCNRPI</sequence>